<evidence type="ECO:0000256" key="9">
    <source>
        <dbReference type="RuleBase" id="RU000488"/>
    </source>
</evidence>
<proteinExistence type="inferred from homology"/>
<dbReference type="OrthoDB" id="3148at2759"/>
<dbReference type="Gene3D" id="1.50.40.10">
    <property type="entry name" value="Mitochondrial carrier domain"/>
    <property type="match status" value="1"/>
</dbReference>
<dbReference type="Proteomes" id="UP000012073">
    <property type="component" value="Unassembled WGS sequence"/>
</dbReference>
<protein>
    <recommendedName>
        <fullName evidence="13">Mitochondrial carrier protein</fullName>
    </recommendedName>
</protein>
<accession>R7QMN2</accession>
<keyword evidence="5" id="KW-0677">Repeat</keyword>
<dbReference type="PhylomeDB" id="R7QMN2"/>
<evidence type="ECO:0000256" key="8">
    <source>
        <dbReference type="PROSITE-ProRule" id="PRU00282"/>
    </source>
</evidence>
<feature type="repeat" description="Solcar" evidence="8">
    <location>
        <begin position="92"/>
        <end position="181"/>
    </location>
</feature>
<dbReference type="InterPro" id="IPR018108">
    <property type="entry name" value="MCP_transmembrane"/>
</dbReference>
<dbReference type="Pfam" id="PF00153">
    <property type="entry name" value="Mito_carr"/>
    <property type="match status" value="2"/>
</dbReference>
<evidence type="ECO:0000256" key="5">
    <source>
        <dbReference type="ARBA" id="ARBA00022737"/>
    </source>
</evidence>
<feature type="repeat" description="Solcar" evidence="8">
    <location>
        <begin position="190"/>
        <end position="282"/>
    </location>
</feature>
<dbReference type="RefSeq" id="XP_005718550.1">
    <property type="nucleotide sequence ID" value="XM_005718493.1"/>
</dbReference>
<dbReference type="EMBL" id="HG001949">
    <property type="protein sequence ID" value="CDF38645.1"/>
    <property type="molecule type" value="Genomic_DNA"/>
</dbReference>
<dbReference type="GO" id="GO:0016020">
    <property type="term" value="C:membrane"/>
    <property type="evidence" value="ECO:0007669"/>
    <property type="project" value="UniProtKB-SubCell"/>
</dbReference>
<comment type="subcellular location">
    <subcellularLocation>
        <location evidence="1">Membrane</location>
        <topology evidence="1">Multi-pass membrane protein</topology>
    </subcellularLocation>
</comment>
<dbReference type="KEGG" id="ccp:CHC_T00006450001"/>
<sequence length="301" mass="33924">MYYIHALRWSRILCHRRPASTAGARFHCFYLLLCFVVVHFVTICSLHSGLPQDSSTCATITNLTTVSFISVYMPSYELAQFQLGKRLGSKQLLGFRHILAGSIAGLCGSIVKVPMDVVKKRLQAGLYPNMSVALISIANESNRRFLFSPMLQFYAGWRSSIIYDVPYNAVQFTVLENVKRELRKMRGKELGKLDNVLVGAITGMITSVLTEPLDVIKTRMMTQRLRTSSPGVTLYKGWVHCVQTIVKEEGSMALWKGTLPRLVWVGASSAIWYGTYQAARQSMMTRRQNEVKKPSTQSQPR</sequence>
<keyword evidence="7 8" id="KW-0472">Membrane</keyword>
<dbReference type="AlphaFoldDB" id="R7QMN2"/>
<comment type="similarity">
    <text evidence="2 9">Belongs to the mitochondrial carrier (TC 2.A.29) family.</text>
</comment>
<dbReference type="GO" id="GO:0055085">
    <property type="term" value="P:transmembrane transport"/>
    <property type="evidence" value="ECO:0007669"/>
    <property type="project" value="InterPro"/>
</dbReference>
<dbReference type="PROSITE" id="PS50920">
    <property type="entry name" value="SOLCAR"/>
    <property type="match status" value="2"/>
</dbReference>
<keyword evidence="3 9" id="KW-0813">Transport</keyword>
<dbReference type="PRINTS" id="PR00926">
    <property type="entry name" value="MITOCARRIER"/>
</dbReference>
<evidence type="ECO:0000313" key="12">
    <source>
        <dbReference type="Proteomes" id="UP000012073"/>
    </source>
</evidence>
<evidence type="ECO:0000256" key="2">
    <source>
        <dbReference type="ARBA" id="ARBA00006375"/>
    </source>
</evidence>
<dbReference type="OMA" id="PMETMKM"/>
<dbReference type="InterPro" id="IPR002067">
    <property type="entry name" value="MCP"/>
</dbReference>
<feature type="transmembrane region" description="Helical" evidence="10">
    <location>
        <begin position="29"/>
        <end position="50"/>
    </location>
</feature>
<evidence type="ECO:0000256" key="10">
    <source>
        <dbReference type="SAM" id="Phobius"/>
    </source>
</evidence>
<keyword evidence="6 10" id="KW-1133">Transmembrane helix</keyword>
<gene>
    <name evidence="11" type="ORF">CHC_T00006450001</name>
</gene>
<keyword evidence="12" id="KW-1185">Reference proteome</keyword>
<evidence type="ECO:0000256" key="1">
    <source>
        <dbReference type="ARBA" id="ARBA00004141"/>
    </source>
</evidence>
<dbReference type="Gramene" id="CDF38645">
    <property type="protein sequence ID" value="CDF38645"/>
    <property type="gene ID" value="CHC_T00006450001"/>
</dbReference>
<name>R7QMN2_CHOCR</name>
<dbReference type="SUPFAM" id="SSF103506">
    <property type="entry name" value="Mitochondrial carrier"/>
    <property type="match status" value="1"/>
</dbReference>
<dbReference type="GeneID" id="17326259"/>
<dbReference type="PANTHER" id="PTHR45667">
    <property type="entry name" value="S-ADENOSYLMETHIONINE MITOCHONDRIAL CARRIER PROTEIN"/>
    <property type="match status" value="1"/>
</dbReference>
<evidence type="ECO:0000256" key="7">
    <source>
        <dbReference type="ARBA" id="ARBA00023136"/>
    </source>
</evidence>
<reference evidence="12" key="1">
    <citation type="journal article" date="2013" name="Proc. Natl. Acad. Sci. U.S.A.">
        <title>Genome structure and metabolic features in the red seaweed Chondrus crispus shed light on evolution of the Archaeplastida.</title>
        <authorList>
            <person name="Collen J."/>
            <person name="Porcel B."/>
            <person name="Carre W."/>
            <person name="Ball S.G."/>
            <person name="Chaparro C."/>
            <person name="Tonon T."/>
            <person name="Barbeyron T."/>
            <person name="Michel G."/>
            <person name="Noel B."/>
            <person name="Valentin K."/>
            <person name="Elias M."/>
            <person name="Artiguenave F."/>
            <person name="Arun A."/>
            <person name="Aury J.M."/>
            <person name="Barbosa-Neto J.F."/>
            <person name="Bothwell J.H."/>
            <person name="Bouget F.Y."/>
            <person name="Brillet L."/>
            <person name="Cabello-Hurtado F."/>
            <person name="Capella-Gutierrez S."/>
            <person name="Charrier B."/>
            <person name="Cladiere L."/>
            <person name="Cock J.M."/>
            <person name="Coelho S.M."/>
            <person name="Colleoni C."/>
            <person name="Czjzek M."/>
            <person name="Da Silva C."/>
            <person name="Delage L."/>
            <person name="Denoeud F."/>
            <person name="Deschamps P."/>
            <person name="Dittami S.M."/>
            <person name="Gabaldon T."/>
            <person name="Gachon C.M."/>
            <person name="Groisillier A."/>
            <person name="Herve C."/>
            <person name="Jabbari K."/>
            <person name="Katinka M."/>
            <person name="Kloareg B."/>
            <person name="Kowalczyk N."/>
            <person name="Labadie K."/>
            <person name="Leblanc C."/>
            <person name="Lopez P.J."/>
            <person name="McLachlan D.H."/>
            <person name="Meslet-Cladiere L."/>
            <person name="Moustafa A."/>
            <person name="Nehr Z."/>
            <person name="Nyvall Collen P."/>
            <person name="Panaud O."/>
            <person name="Partensky F."/>
            <person name="Poulain J."/>
            <person name="Rensing S.A."/>
            <person name="Rousvoal S."/>
            <person name="Samson G."/>
            <person name="Symeonidi A."/>
            <person name="Weissenbach J."/>
            <person name="Zambounis A."/>
            <person name="Wincker P."/>
            <person name="Boyen C."/>
        </authorList>
    </citation>
    <scope>NUCLEOTIDE SEQUENCE [LARGE SCALE GENOMIC DNA]</scope>
    <source>
        <strain evidence="12">cv. Stackhouse</strain>
    </source>
</reference>
<evidence type="ECO:0000256" key="6">
    <source>
        <dbReference type="ARBA" id="ARBA00022989"/>
    </source>
</evidence>
<evidence type="ECO:0000313" key="11">
    <source>
        <dbReference type="EMBL" id="CDF38645.1"/>
    </source>
</evidence>
<dbReference type="InterPro" id="IPR023395">
    <property type="entry name" value="MCP_dom_sf"/>
</dbReference>
<organism evidence="11 12">
    <name type="scientific">Chondrus crispus</name>
    <name type="common">Carrageen Irish moss</name>
    <name type="synonym">Polymorpha crispa</name>
    <dbReference type="NCBI Taxonomy" id="2769"/>
    <lineage>
        <taxon>Eukaryota</taxon>
        <taxon>Rhodophyta</taxon>
        <taxon>Florideophyceae</taxon>
        <taxon>Rhodymeniophycidae</taxon>
        <taxon>Gigartinales</taxon>
        <taxon>Gigartinaceae</taxon>
        <taxon>Chondrus</taxon>
    </lineage>
</organism>
<keyword evidence="4 8" id="KW-0812">Transmembrane</keyword>
<evidence type="ECO:0008006" key="13">
    <source>
        <dbReference type="Google" id="ProtNLM"/>
    </source>
</evidence>
<evidence type="ECO:0000256" key="4">
    <source>
        <dbReference type="ARBA" id="ARBA00022692"/>
    </source>
</evidence>
<evidence type="ECO:0000256" key="3">
    <source>
        <dbReference type="ARBA" id="ARBA00022448"/>
    </source>
</evidence>